<evidence type="ECO:0000256" key="2">
    <source>
        <dbReference type="SAM" id="SignalP"/>
    </source>
</evidence>
<evidence type="ECO:0000313" key="3">
    <source>
        <dbReference type="EMBL" id="KAK7084014.1"/>
    </source>
</evidence>
<dbReference type="Proteomes" id="UP001381693">
    <property type="component" value="Unassembled WGS sequence"/>
</dbReference>
<evidence type="ECO:0000256" key="1">
    <source>
        <dbReference type="SAM" id="MobiDB-lite"/>
    </source>
</evidence>
<feature type="chain" id="PRO_5042935877" evidence="2">
    <location>
        <begin position="21"/>
        <end position="354"/>
    </location>
</feature>
<organism evidence="3 4">
    <name type="scientific">Halocaridina rubra</name>
    <name type="common">Hawaiian red shrimp</name>
    <dbReference type="NCBI Taxonomy" id="373956"/>
    <lineage>
        <taxon>Eukaryota</taxon>
        <taxon>Metazoa</taxon>
        <taxon>Ecdysozoa</taxon>
        <taxon>Arthropoda</taxon>
        <taxon>Crustacea</taxon>
        <taxon>Multicrustacea</taxon>
        <taxon>Malacostraca</taxon>
        <taxon>Eumalacostraca</taxon>
        <taxon>Eucarida</taxon>
        <taxon>Decapoda</taxon>
        <taxon>Pleocyemata</taxon>
        <taxon>Caridea</taxon>
        <taxon>Atyoidea</taxon>
        <taxon>Atyidae</taxon>
        <taxon>Halocaridina</taxon>
    </lineage>
</organism>
<proteinExistence type="predicted"/>
<reference evidence="3 4" key="1">
    <citation type="submission" date="2023-11" db="EMBL/GenBank/DDBJ databases">
        <title>Halocaridina rubra genome assembly.</title>
        <authorList>
            <person name="Smith C."/>
        </authorList>
    </citation>
    <scope>NUCLEOTIDE SEQUENCE [LARGE SCALE GENOMIC DNA]</scope>
    <source>
        <strain evidence="3">EP-1</strain>
        <tissue evidence="3">Whole</tissue>
    </source>
</reference>
<keyword evidence="2" id="KW-0732">Signal</keyword>
<evidence type="ECO:0000313" key="4">
    <source>
        <dbReference type="Proteomes" id="UP001381693"/>
    </source>
</evidence>
<feature type="region of interest" description="Disordered" evidence="1">
    <location>
        <begin position="134"/>
        <end position="155"/>
    </location>
</feature>
<dbReference type="EMBL" id="JAXCGZ010002344">
    <property type="protein sequence ID" value="KAK7084014.1"/>
    <property type="molecule type" value="Genomic_DNA"/>
</dbReference>
<keyword evidence="4" id="KW-1185">Reference proteome</keyword>
<protein>
    <submittedName>
        <fullName evidence="3">Uncharacterized protein</fullName>
    </submittedName>
</protein>
<name>A0AAN8XQT5_HALRR</name>
<comment type="caution">
    <text evidence="3">The sequence shown here is derived from an EMBL/GenBank/DDBJ whole genome shotgun (WGS) entry which is preliminary data.</text>
</comment>
<accession>A0AAN8XQT5</accession>
<dbReference type="AlphaFoldDB" id="A0AAN8XQT5"/>
<sequence length="354" mass="39268">MLLKTTGFALLLLQISLINAQKTDNNSSVSMTSVKFLLDIVKLTEPFSCWCTALSEEVAYCPIKVPNLPIHKGLRVSCGPHSIHCCLGRSVALEHESTVLEKVSDITNEEELSNLMTSFLEILMPQNKNANQNFDGSQGLAWGQDHGSSDTDGLYASKENEYESNHISRGQRYSASSIQRDPEGAIYRIFFNTVKSVIGLLVAPESQQIERSTRNQTFEEKTAALIVGFINSTFFSTNNNNVNRVSEKIDKVDKLNKVDNKLNKVDNKLDKVEGSPGKNSTKTALNKVDPYARLGWFSRAVETAIDSSLYIGSAIGAMYTVSMFLSGLINQVWSTCFLCYFSENFDLVPINTID</sequence>
<feature type="signal peptide" evidence="2">
    <location>
        <begin position="1"/>
        <end position="20"/>
    </location>
</feature>
<gene>
    <name evidence="3" type="ORF">SK128_024614</name>
</gene>